<gene>
    <name evidence="2" type="ORF">EPI10_019206</name>
</gene>
<keyword evidence="3" id="KW-1185">Reference proteome</keyword>
<comment type="caution">
    <text evidence="2">The sequence shown here is derived from an EMBL/GenBank/DDBJ whole genome shotgun (WGS) entry which is preliminary data.</text>
</comment>
<dbReference type="Pfam" id="PF10536">
    <property type="entry name" value="PMD"/>
    <property type="match status" value="1"/>
</dbReference>
<evidence type="ECO:0000313" key="2">
    <source>
        <dbReference type="EMBL" id="KAA3456270.1"/>
    </source>
</evidence>
<name>A0A5B6UE14_9ROSI</name>
<protein>
    <submittedName>
        <fullName evidence="2">Serine/threonine-protein phosphatase 7 long form-like protein</fullName>
    </submittedName>
</protein>
<dbReference type="GO" id="GO:0010073">
    <property type="term" value="P:meristem maintenance"/>
    <property type="evidence" value="ECO:0007669"/>
    <property type="project" value="InterPro"/>
</dbReference>
<dbReference type="AlphaFoldDB" id="A0A5B6UE14"/>
<dbReference type="EMBL" id="SMMG02000012">
    <property type="protein sequence ID" value="KAA3456270.1"/>
    <property type="molecule type" value="Genomic_DNA"/>
</dbReference>
<sequence>MRHQLHDPDYFPDQRVIPYLNIAGFGVAAYIKISELRAGLISALVERWRLETHTFHLSCGEVNITLQDVAVQLGLSINGEAMTGLGRVPDPWGTCKQLLGRVPPNNEEGRLTYIKFTWLKENFQHLLSSLTQMDIIYAARAFILQLIGGILLLDVNQNKVLIMYLPLLENLELAGRFSWGSAVLACFLPNWLVTQA</sequence>
<dbReference type="InterPro" id="IPR019557">
    <property type="entry name" value="AminoTfrase-like_pln_mobile"/>
</dbReference>
<dbReference type="InterPro" id="IPR044824">
    <property type="entry name" value="MAIN-like"/>
</dbReference>
<organism evidence="2 3">
    <name type="scientific">Gossypium australe</name>
    <dbReference type="NCBI Taxonomy" id="47621"/>
    <lineage>
        <taxon>Eukaryota</taxon>
        <taxon>Viridiplantae</taxon>
        <taxon>Streptophyta</taxon>
        <taxon>Embryophyta</taxon>
        <taxon>Tracheophyta</taxon>
        <taxon>Spermatophyta</taxon>
        <taxon>Magnoliopsida</taxon>
        <taxon>eudicotyledons</taxon>
        <taxon>Gunneridae</taxon>
        <taxon>Pentapetalae</taxon>
        <taxon>rosids</taxon>
        <taxon>malvids</taxon>
        <taxon>Malvales</taxon>
        <taxon>Malvaceae</taxon>
        <taxon>Malvoideae</taxon>
        <taxon>Gossypium</taxon>
    </lineage>
</organism>
<dbReference type="PANTHER" id="PTHR46033:SF8">
    <property type="entry name" value="PROTEIN MAINTENANCE OF MERISTEMS-LIKE"/>
    <property type="match status" value="1"/>
</dbReference>
<dbReference type="PANTHER" id="PTHR46033">
    <property type="entry name" value="PROTEIN MAIN-LIKE 2"/>
    <property type="match status" value="1"/>
</dbReference>
<reference evidence="3" key="1">
    <citation type="journal article" date="2019" name="Plant Biotechnol. J.">
        <title>Genome sequencing of the Australian wild diploid species Gossypium australe highlights disease resistance and delayed gland morphogenesis.</title>
        <authorList>
            <person name="Cai Y."/>
            <person name="Cai X."/>
            <person name="Wang Q."/>
            <person name="Wang P."/>
            <person name="Zhang Y."/>
            <person name="Cai C."/>
            <person name="Xu Y."/>
            <person name="Wang K."/>
            <person name="Zhou Z."/>
            <person name="Wang C."/>
            <person name="Geng S."/>
            <person name="Li B."/>
            <person name="Dong Q."/>
            <person name="Hou Y."/>
            <person name="Wang H."/>
            <person name="Ai P."/>
            <person name="Liu Z."/>
            <person name="Yi F."/>
            <person name="Sun M."/>
            <person name="An G."/>
            <person name="Cheng J."/>
            <person name="Zhang Y."/>
            <person name="Shi Q."/>
            <person name="Xie Y."/>
            <person name="Shi X."/>
            <person name="Chang Y."/>
            <person name="Huang F."/>
            <person name="Chen Y."/>
            <person name="Hong S."/>
            <person name="Mi L."/>
            <person name="Sun Q."/>
            <person name="Zhang L."/>
            <person name="Zhou B."/>
            <person name="Peng R."/>
            <person name="Zhang X."/>
            <person name="Liu F."/>
        </authorList>
    </citation>
    <scope>NUCLEOTIDE SEQUENCE [LARGE SCALE GENOMIC DNA]</scope>
    <source>
        <strain evidence="3">cv. PA1801</strain>
    </source>
</reference>
<feature type="domain" description="Aminotransferase-like plant mobile" evidence="1">
    <location>
        <begin position="31"/>
        <end position="186"/>
    </location>
</feature>
<dbReference type="Proteomes" id="UP000325315">
    <property type="component" value="Unassembled WGS sequence"/>
</dbReference>
<dbReference type="OrthoDB" id="1936739at2759"/>
<evidence type="ECO:0000313" key="3">
    <source>
        <dbReference type="Proteomes" id="UP000325315"/>
    </source>
</evidence>
<evidence type="ECO:0000259" key="1">
    <source>
        <dbReference type="Pfam" id="PF10536"/>
    </source>
</evidence>
<accession>A0A5B6UE14</accession>
<proteinExistence type="predicted"/>